<gene>
    <name evidence="1" type="ORF">FFUJ_00770</name>
</gene>
<dbReference type="RefSeq" id="XP_023424740.1">
    <property type="nucleotide sequence ID" value="XM_023571363.1"/>
</dbReference>
<reference evidence="2" key="1">
    <citation type="journal article" date="2013" name="PLoS Pathog.">
        <title>Deciphering the cryptic genome: genome-wide analyses of the rice pathogen Fusarium fujikuroi reveal complex regulation of secondary metabolism and novel metabolites.</title>
        <authorList>
            <person name="Wiemann P."/>
            <person name="Sieber C.M."/>
            <person name="von Bargen K.W."/>
            <person name="Studt L."/>
            <person name="Niehaus E.M."/>
            <person name="Espino J.J."/>
            <person name="Huss K."/>
            <person name="Michielse C.B."/>
            <person name="Albermann S."/>
            <person name="Wagner D."/>
            <person name="Bergner S.V."/>
            <person name="Connolly L.R."/>
            <person name="Fischer A."/>
            <person name="Reuter G."/>
            <person name="Kleigrewe K."/>
            <person name="Bald T."/>
            <person name="Wingfield B.D."/>
            <person name="Ophir R."/>
            <person name="Freeman S."/>
            <person name="Hippler M."/>
            <person name="Smith K.M."/>
            <person name="Brown D.W."/>
            <person name="Proctor R.H."/>
            <person name="Munsterkotter M."/>
            <person name="Freitag M."/>
            <person name="Humpf H.U."/>
            <person name="Guldener U."/>
            <person name="Tudzynski B."/>
        </authorList>
    </citation>
    <scope>NUCLEOTIDE SEQUENCE [LARGE SCALE GENOMIC DNA]</scope>
    <source>
        <strain evidence="2">CBS 195.34 / IMI 58289 / NRRL A-6831</strain>
    </source>
</reference>
<dbReference type="EMBL" id="HF679023">
    <property type="protein sequence ID" value="CCT62659.1"/>
    <property type="molecule type" value="Genomic_DNA"/>
</dbReference>
<dbReference type="GeneID" id="35394255"/>
<keyword evidence="2" id="KW-1185">Reference proteome</keyword>
<evidence type="ECO:0000313" key="1">
    <source>
        <dbReference type="EMBL" id="CCT62659.1"/>
    </source>
</evidence>
<proteinExistence type="predicted"/>
<evidence type="ECO:0000313" key="2">
    <source>
        <dbReference type="Proteomes" id="UP000016800"/>
    </source>
</evidence>
<protein>
    <submittedName>
        <fullName evidence="1">Uncharacterized protein</fullName>
    </submittedName>
</protein>
<name>S0DJF5_GIBF5</name>
<dbReference type="AlphaFoldDB" id="S0DJF5"/>
<dbReference type="VEuPathDB" id="FungiDB:FFUJ_00770"/>
<dbReference type="HOGENOM" id="CLU_1959762_0_0_1"/>
<dbReference type="Proteomes" id="UP000016800">
    <property type="component" value="Chromosome I"/>
</dbReference>
<sequence length="128" mass="14389">MTVTTLALNHLTKSLSLDNLKHCLLVIDGLEYGSTYTFFTNSLTEHVEIHHLLPLHVPLAGAPHSQKDSIPSPTFTACRYKWSIKLVRLPSHPTTSRLEVRVRSTHTRGLITSAKNHVFASSRYDRST</sequence>
<organism evidence="1 2">
    <name type="scientific">Gibberella fujikuroi (strain CBS 195.34 / IMI 58289 / NRRL A-6831)</name>
    <name type="common">Bakanae and foot rot disease fungus</name>
    <name type="synonym">Fusarium fujikuroi</name>
    <dbReference type="NCBI Taxonomy" id="1279085"/>
    <lineage>
        <taxon>Eukaryota</taxon>
        <taxon>Fungi</taxon>
        <taxon>Dikarya</taxon>
        <taxon>Ascomycota</taxon>
        <taxon>Pezizomycotina</taxon>
        <taxon>Sordariomycetes</taxon>
        <taxon>Hypocreomycetidae</taxon>
        <taxon>Hypocreales</taxon>
        <taxon>Nectriaceae</taxon>
        <taxon>Fusarium</taxon>
        <taxon>Fusarium fujikuroi species complex</taxon>
    </lineage>
</organism>
<accession>S0DJF5</accession>